<keyword evidence="2" id="KW-1133">Transmembrane helix</keyword>
<evidence type="ECO:0000313" key="4">
    <source>
        <dbReference type="EnsemblMetazoa" id="HelroP184744"/>
    </source>
</evidence>
<dbReference type="RefSeq" id="XP_009020919.1">
    <property type="nucleotide sequence ID" value="XM_009022671.1"/>
</dbReference>
<reference evidence="3 5" key="2">
    <citation type="journal article" date="2013" name="Nature">
        <title>Insights into bilaterian evolution from three spiralian genomes.</title>
        <authorList>
            <person name="Simakov O."/>
            <person name="Marletaz F."/>
            <person name="Cho S.J."/>
            <person name="Edsinger-Gonzales E."/>
            <person name="Havlak P."/>
            <person name="Hellsten U."/>
            <person name="Kuo D.H."/>
            <person name="Larsson T."/>
            <person name="Lv J."/>
            <person name="Arendt D."/>
            <person name="Savage R."/>
            <person name="Osoegawa K."/>
            <person name="de Jong P."/>
            <person name="Grimwood J."/>
            <person name="Chapman J.A."/>
            <person name="Shapiro H."/>
            <person name="Aerts A."/>
            <person name="Otillar R.P."/>
            <person name="Terry A.Y."/>
            <person name="Boore J.L."/>
            <person name="Grigoriev I.V."/>
            <person name="Lindberg D.R."/>
            <person name="Seaver E.C."/>
            <person name="Weisblat D.A."/>
            <person name="Putnam N.H."/>
            <person name="Rokhsar D.S."/>
        </authorList>
    </citation>
    <scope>NUCLEOTIDE SEQUENCE</scope>
</reference>
<evidence type="ECO:0000313" key="3">
    <source>
        <dbReference type="EMBL" id="ESO00983.1"/>
    </source>
</evidence>
<evidence type="ECO:0000313" key="5">
    <source>
        <dbReference type="Proteomes" id="UP000015101"/>
    </source>
</evidence>
<reference evidence="5" key="1">
    <citation type="submission" date="2012-12" db="EMBL/GenBank/DDBJ databases">
        <authorList>
            <person name="Hellsten U."/>
            <person name="Grimwood J."/>
            <person name="Chapman J.A."/>
            <person name="Shapiro H."/>
            <person name="Aerts A."/>
            <person name="Otillar R.P."/>
            <person name="Terry A.Y."/>
            <person name="Boore J.L."/>
            <person name="Simakov O."/>
            <person name="Marletaz F."/>
            <person name="Cho S.-J."/>
            <person name="Edsinger-Gonzales E."/>
            <person name="Havlak P."/>
            <person name="Kuo D.-H."/>
            <person name="Larsson T."/>
            <person name="Lv J."/>
            <person name="Arendt D."/>
            <person name="Savage R."/>
            <person name="Osoegawa K."/>
            <person name="de Jong P."/>
            <person name="Lindberg D.R."/>
            <person name="Seaver E.C."/>
            <person name="Weisblat D.A."/>
            <person name="Putnam N.H."/>
            <person name="Grigoriev I.V."/>
            <person name="Rokhsar D.S."/>
        </authorList>
    </citation>
    <scope>NUCLEOTIDE SEQUENCE</scope>
</reference>
<gene>
    <name evidence="4" type="primary">20209819</name>
    <name evidence="3" type="ORF">HELRODRAFT_184744</name>
</gene>
<protein>
    <recommendedName>
        <fullName evidence="6">G-protein coupled receptors family 1 profile domain-containing protein</fullName>
    </recommendedName>
</protein>
<dbReference type="HOGENOM" id="CLU_1168371_0_0_1"/>
<evidence type="ECO:0008006" key="6">
    <source>
        <dbReference type="Google" id="ProtNLM"/>
    </source>
</evidence>
<evidence type="ECO:0000256" key="1">
    <source>
        <dbReference type="SAM" id="MobiDB-lite"/>
    </source>
</evidence>
<organism evidence="4 5">
    <name type="scientific">Helobdella robusta</name>
    <name type="common">Californian leech</name>
    <dbReference type="NCBI Taxonomy" id="6412"/>
    <lineage>
        <taxon>Eukaryota</taxon>
        <taxon>Metazoa</taxon>
        <taxon>Spiralia</taxon>
        <taxon>Lophotrochozoa</taxon>
        <taxon>Annelida</taxon>
        <taxon>Clitellata</taxon>
        <taxon>Hirudinea</taxon>
        <taxon>Rhynchobdellida</taxon>
        <taxon>Glossiphoniidae</taxon>
        <taxon>Helobdella</taxon>
    </lineage>
</organism>
<proteinExistence type="predicted"/>
<dbReference type="KEGG" id="hro:HELRODRAFT_184744"/>
<dbReference type="AlphaFoldDB" id="T1FLX0"/>
<keyword evidence="2" id="KW-0472">Membrane</keyword>
<dbReference type="GeneID" id="20209819"/>
<evidence type="ECO:0000256" key="2">
    <source>
        <dbReference type="SAM" id="Phobius"/>
    </source>
</evidence>
<feature type="transmembrane region" description="Helical" evidence="2">
    <location>
        <begin position="33"/>
        <end position="56"/>
    </location>
</feature>
<sequence length="238" mass="25717">MLPTSPQAVSEYYGCIETTTSLSRSPTYNYTMYAFRIFFIHLIPCFVLSIINAKLIQAMRSASKKRFLLKFGRKTIERDRRVTRETASLKFSGKASRKFGAKVSRKFGGKVGKKFGGDDVVNCMDSGKRNGGRADGPALKTGDGGGVEEAKNNERVEELGNDFYALDDLSLGKNDGNGIGVFEIAATSTSEQNMNVEFTATLATATKKDDVVAFDAAAITKPAAPTLPTTTTTTTTTT</sequence>
<dbReference type="EMBL" id="KB096860">
    <property type="protein sequence ID" value="ESO00983.1"/>
    <property type="molecule type" value="Genomic_DNA"/>
</dbReference>
<feature type="region of interest" description="Disordered" evidence="1">
    <location>
        <begin position="129"/>
        <end position="148"/>
    </location>
</feature>
<name>T1FLX0_HELRO</name>
<reference evidence="4" key="3">
    <citation type="submission" date="2015-06" db="UniProtKB">
        <authorList>
            <consortium name="EnsemblMetazoa"/>
        </authorList>
    </citation>
    <scope>IDENTIFICATION</scope>
</reference>
<dbReference type="Proteomes" id="UP000015101">
    <property type="component" value="Unassembled WGS sequence"/>
</dbReference>
<keyword evidence="2" id="KW-0812">Transmembrane</keyword>
<dbReference type="CTD" id="20209819"/>
<keyword evidence="5" id="KW-1185">Reference proteome</keyword>
<accession>T1FLX0</accession>
<dbReference type="EMBL" id="AMQM01011812">
    <property type="status" value="NOT_ANNOTATED_CDS"/>
    <property type="molecule type" value="Genomic_DNA"/>
</dbReference>
<dbReference type="InParanoid" id="T1FLX0"/>
<dbReference type="EnsemblMetazoa" id="HelroT184744">
    <property type="protein sequence ID" value="HelroP184744"/>
    <property type="gene ID" value="HelroG184744"/>
</dbReference>